<gene>
    <name evidence="1" type="ORF">MA16_Dca018257</name>
</gene>
<dbReference type="GO" id="GO:0006890">
    <property type="term" value="P:retrograde vesicle-mediated transport, Golgi to endoplasmic reticulum"/>
    <property type="evidence" value="ECO:0007669"/>
    <property type="project" value="TreeGrafter"/>
</dbReference>
<evidence type="ECO:0000313" key="2">
    <source>
        <dbReference type="Proteomes" id="UP000233837"/>
    </source>
</evidence>
<evidence type="ECO:0000313" key="1">
    <source>
        <dbReference type="EMBL" id="PKU85207.1"/>
    </source>
</evidence>
<proteinExistence type="predicted"/>
<dbReference type="GO" id="GO:0070939">
    <property type="term" value="C:Dsl1/NZR complex"/>
    <property type="evidence" value="ECO:0007669"/>
    <property type="project" value="TreeGrafter"/>
</dbReference>
<dbReference type="STRING" id="906689.A0A2I0XBA2"/>
<dbReference type="GO" id="GO:0000149">
    <property type="term" value="F:SNARE binding"/>
    <property type="evidence" value="ECO:0007669"/>
    <property type="project" value="TreeGrafter"/>
</dbReference>
<dbReference type="PANTHER" id="PTHR15922">
    <property type="entry name" value="NEUROBLASTOMA-AMPLIFIED SEQUENCE"/>
    <property type="match status" value="1"/>
</dbReference>
<dbReference type="PANTHER" id="PTHR15922:SF2">
    <property type="entry name" value="NBAS SUBUNIT OF NRZ TETHERING COMPLEX"/>
    <property type="match status" value="1"/>
</dbReference>
<name>A0A2I0XBA2_9ASPA</name>
<dbReference type="EMBL" id="KZ501987">
    <property type="protein sequence ID" value="PKU85207.1"/>
    <property type="molecule type" value="Genomic_DNA"/>
</dbReference>
<dbReference type="Proteomes" id="UP000233837">
    <property type="component" value="Unassembled WGS sequence"/>
</dbReference>
<reference evidence="1 2" key="2">
    <citation type="journal article" date="2017" name="Nature">
        <title>The Apostasia genome and the evolution of orchids.</title>
        <authorList>
            <person name="Zhang G.Q."/>
            <person name="Liu K.W."/>
            <person name="Li Z."/>
            <person name="Lohaus R."/>
            <person name="Hsiao Y.Y."/>
            <person name="Niu S.C."/>
            <person name="Wang J.Y."/>
            <person name="Lin Y.C."/>
            <person name="Xu Q."/>
            <person name="Chen L.J."/>
            <person name="Yoshida K."/>
            <person name="Fujiwara S."/>
            <person name="Wang Z.W."/>
            <person name="Zhang Y.Q."/>
            <person name="Mitsuda N."/>
            <person name="Wang M."/>
            <person name="Liu G.H."/>
            <person name="Pecoraro L."/>
            <person name="Huang H.X."/>
            <person name="Xiao X.J."/>
            <person name="Lin M."/>
            <person name="Wu X.Y."/>
            <person name="Wu W.L."/>
            <person name="Chen Y.Y."/>
            <person name="Chang S.B."/>
            <person name="Sakamoto S."/>
            <person name="Ohme-Takagi M."/>
            <person name="Yagi M."/>
            <person name="Zeng S.J."/>
            <person name="Shen C.Y."/>
            <person name="Yeh C.M."/>
            <person name="Luo Y.B."/>
            <person name="Tsai W.C."/>
            <person name="Van de Peer Y."/>
            <person name="Liu Z.J."/>
        </authorList>
    </citation>
    <scope>NUCLEOTIDE SEQUENCE [LARGE SCALE GENOMIC DNA]</scope>
    <source>
        <tissue evidence="1">The whole plant</tissue>
    </source>
</reference>
<organism evidence="1 2">
    <name type="scientific">Dendrobium catenatum</name>
    <dbReference type="NCBI Taxonomy" id="906689"/>
    <lineage>
        <taxon>Eukaryota</taxon>
        <taxon>Viridiplantae</taxon>
        <taxon>Streptophyta</taxon>
        <taxon>Embryophyta</taxon>
        <taxon>Tracheophyta</taxon>
        <taxon>Spermatophyta</taxon>
        <taxon>Magnoliopsida</taxon>
        <taxon>Liliopsida</taxon>
        <taxon>Asparagales</taxon>
        <taxon>Orchidaceae</taxon>
        <taxon>Epidendroideae</taxon>
        <taxon>Malaxideae</taxon>
        <taxon>Dendrobiinae</taxon>
        <taxon>Dendrobium</taxon>
    </lineage>
</organism>
<protein>
    <submittedName>
        <fullName evidence="1">Uncharacterized protein</fullName>
    </submittedName>
</protein>
<dbReference type="AlphaFoldDB" id="A0A2I0XBA2"/>
<sequence>MLIEFCRGLLKAGKFRLARNYLKGIGTISLATEKAEILVVQATREYFFSASSLSCSELQILDEQKLHQNFIKKKRFIETSLEFRSGSPTFWAKQNLLLLAHSSFILPHLQHRCPSPWLAKRPRTITQPLKLPKMKSLSYNGNV</sequence>
<accession>A0A2I0XBA2</accession>
<keyword evidence="2" id="KW-1185">Reference proteome</keyword>
<reference evidence="1 2" key="1">
    <citation type="journal article" date="2016" name="Sci. Rep.">
        <title>The Dendrobium catenatum Lindl. genome sequence provides insights into polysaccharide synthase, floral development and adaptive evolution.</title>
        <authorList>
            <person name="Zhang G.Q."/>
            <person name="Xu Q."/>
            <person name="Bian C."/>
            <person name="Tsai W.C."/>
            <person name="Yeh C.M."/>
            <person name="Liu K.W."/>
            <person name="Yoshida K."/>
            <person name="Zhang L.S."/>
            <person name="Chang S.B."/>
            <person name="Chen F."/>
            <person name="Shi Y."/>
            <person name="Su Y.Y."/>
            <person name="Zhang Y.Q."/>
            <person name="Chen L.J."/>
            <person name="Yin Y."/>
            <person name="Lin M."/>
            <person name="Huang H."/>
            <person name="Deng H."/>
            <person name="Wang Z.W."/>
            <person name="Zhu S.L."/>
            <person name="Zhao X."/>
            <person name="Deng C."/>
            <person name="Niu S.C."/>
            <person name="Huang J."/>
            <person name="Wang M."/>
            <person name="Liu G.H."/>
            <person name="Yang H.J."/>
            <person name="Xiao X.J."/>
            <person name="Hsiao Y.Y."/>
            <person name="Wu W.L."/>
            <person name="Chen Y.Y."/>
            <person name="Mitsuda N."/>
            <person name="Ohme-Takagi M."/>
            <person name="Luo Y.B."/>
            <person name="Van de Peer Y."/>
            <person name="Liu Z.J."/>
        </authorList>
    </citation>
    <scope>NUCLEOTIDE SEQUENCE [LARGE SCALE GENOMIC DNA]</scope>
    <source>
        <tissue evidence="1">The whole plant</tissue>
    </source>
</reference>